<protein>
    <submittedName>
        <fullName evidence="1">Uncharacterized protein</fullName>
    </submittedName>
</protein>
<gene>
    <name evidence="1" type="ORF">SMAX5B_018707</name>
</gene>
<dbReference type="EMBL" id="CP026244">
    <property type="protein sequence ID" value="AWO98315.1"/>
    <property type="molecule type" value="Genomic_DNA"/>
</dbReference>
<accession>A0A2U9B3B9</accession>
<sequence length="100" mass="11146">METPGGRLRHRRICSTQTKWKQSEERPVSAAFERRGHDWSSQVADTVAAGPGPTMTLSRGGRSRVGRVWNDDESKALRSASYRSPTADCVKTDVVRKCVE</sequence>
<evidence type="ECO:0000313" key="1">
    <source>
        <dbReference type="EMBL" id="AWO98315.1"/>
    </source>
</evidence>
<proteinExistence type="predicted"/>
<dbReference type="Proteomes" id="UP000246464">
    <property type="component" value="Chromosome 2"/>
</dbReference>
<dbReference type="AlphaFoldDB" id="A0A2U9B3B9"/>
<organism evidence="1 2">
    <name type="scientific">Scophthalmus maximus</name>
    <name type="common">Turbot</name>
    <name type="synonym">Psetta maxima</name>
    <dbReference type="NCBI Taxonomy" id="52904"/>
    <lineage>
        <taxon>Eukaryota</taxon>
        <taxon>Metazoa</taxon>
        <taxon>Chordata</taxon>
        <taxon>Craniata</taxon>
        <taxon>Vertebrata</taxon>
        <taxon>Euteleostomi</taxon>
        <taxon>Actinopterygii</taxon>
        <taxon>Neopterygii</taxon>
        <taxon>Teleostei</taxon>
        <taxon>Neoteleostei</taxon>
        <taxon>Acanthomorphata</taxon>
        <taxon>Carangaria</taxon>
        <taxon>Pleuronectiformes</taxon>
        <taxon>Pleuronectoidei</taxon>
        <taxon>Scophthalmidae</taxon>
        <taxon>Scophthalmus</taxon>
    </lineage>
</organism>
<keyword evidence="2" id="KW-1185">Reference proteome</keyword>
<reference evidence="1 2" key="1">
    <citation type="submission" date="2017-12" db="EMBL/GenBank/DDBJ databases">
        <title>Integrating genomic resources of turbot (Scophthalmus maximus) in depth evaluation of genetic and physical mapping variation across individuals.</title>
        <authorList>
            <person name="Martinez P."/>
        </authorList>
    </citation>
    <scope>NUCLEOTIDE SEQUENCE [LARGE SCALE GENOMIC DNA]</scope>
</reference>
<name>A0A2U9B3B9_SCOMX</name>
<evidence type="ECO:0000313" key="2">
    <source>
        <dbReference type="Proteomes" id="UP000246464"/>
    </source>
</evidence>